<dbReference type="OrthoDB" id="24039at2157"/>
<dbReference type="InterPro" id="IPR002491">
    <property type="entry name" value="ABC_transptr_periplasmic_BD"/>
</dbReference>
<dbReference type="CDD" id="cd01147">
    <property type="entry name" value="HemV-2"/>
    <property type="match status" value="1"/>
</dbReference>
<dbReference type="AlphaFoldDB" id="A0A2V2N3U7"/>
<proteinExistence type="predicted"/>
<protein>
    <submittedName>
        <fullName evidence="2">Iron ABC transporter substrate-binding protein</fullName>
    </submittedName>
</protein>
<dbReference type="Pfam" id="PF01497">
    <property type="entry name" value="Peripla_BP_2"/>
    <property type="match status" value="1"/>
</dbReference>
<evidence type="ECO:0000259" key="1">
    <source>
        <dbReference type="PROSITE" id="PS50983"/>
    </source>
</evidence>
<reference evidence="2 3" key="1">
    <citation type="submission" date="2018-05" db="EMBL/GenBank/DDBJ databases">
        <title>Draft genome of Methanospirillum lacunae Ki8-1.</title>
        <authorList>
            <person name="Dueholm M.S."/>
            <person name="Nielsen P.H."/>
            <person name="Bakmann L.F."/>
            <person name="Otzen D.E."/>
        </authorList>
    </citation>
    <scope>NUCLEOTIDE SEQUENCE [LARGE SCALE GENOMIC DNA]</scope>
    <source>
        <strain evidence="2 3">Ki8-1</strain>
    </source>
</reference>
<dbReference type="PANTHER" id="PTHR30535">
    <property type="entry name" value="VITAMIN B12-BINDING PROTEIN"/>
    <property type="match status" value="1"/>
</dbReference>
<organism evidence="2 3">
    <name type="scientific">Methanospirillum lacunae</name>
    <dbReference type="NCBI Taxonomy" id="668570"/>
    <lineage>
        <taxon>Archaea</taxon>
        <taxon>Methanobacteriati</taxon>
        <taxon>Methanobacteriota</taxon>
        <taxon>Stenosarchaea group</taxon>
        <taxon>Methanomicrobia</taxon>
        <taxon>Methanomicrobiales</taxon>
        <taxon>Methanospirillaceae</taxon>
        <taxon>Methanospirillum</taxon>
    </lineage>
</organism>
<sequence>MTRLSITVPWKIFTLIALLGLLAVPAVMAAASTADKTVTDSYGRTVTVPSEPKEVICSGSGCLRYLTYLGAQNLAAGVDSIEKEPQKMDARGYALLNPQFKDLPLFGEYRGKDDPEKIIAINPQLIFKISSSGQADAATKDEADKLSSKTSIPVIMMPYGSLRTAEEQEQMFSTLRIMGEATGKQDRAEELISYIKDTIADLQSRTKDIPESDQKTAYVGGVSYAGAHGIISTEPAYPPFLWDNIKNVAGKMGTQHADVAKEAIVDWDPDYLFMDIGTIQTDNEGGIGELKNDPALASLKAVKNGNVYGVLPYNFYSTNYENVLADAYYIGKIVYPDKFADIDPQAKADEIMTKFLGSSPLKDINSQYKNLGLTKLTI</sequence>
<dbReference type="Gene3D" id="3.40.50.1980">
    <property type="entry name" value="Nitrogenase molybdenum iron protein domain"/>
    <property type="match status" value="2"/>
</dbReference>
<dbReference type="PROSITE" id="PS50983">
    <property type="entry name" value="FE_B12_PBP"/>
    <property type="match status" value="1"/>
</dbReference>
<accession>A0A2V2N3U7</accession>
<gene>
    <name evidence="2" type="ORF">DK846_12970</name>
</gene>
<keyword evidence="3" id="KW-1185">Reference proteome</keyword>
<dbReference type="EMBL" id="QGMY01000009">
    <property type="protein sequence ID" value="PWR70897.1"/>
    <property type="molecule type" value="Genomic_DNA"/>
</dbReference>
<comment type="caution">
    <text evidence="2">The sequence shown here is derived from an EMBL/GenBank/DDBJ whole genome shotgun (WGS) entry which is preliminary data.</text>
</comment>
<dbReference type="SUPFAM" id="SSF53807">
    <property type="entry name" value="Helical backbone' metal receptor"/>
    <property type="match status" value="1"/>
</dbReference>
<feature type="domain" description="Fe/B12 periplasmic-binding" evidence="1">
    <location>
        <begin position="54"/>
        <end position="338"/>
    </location>
</feature>
<evidence type="ECO:0000313" key="3">
    <source>
        <dbReference type="Proteomes" id="UP000245657"/>
    </source>
</evidence>
<name>A0A2V2N3U7_9EURY</name>
<dbReference type="GeneID" id="97547244"/>
<dbReference type="Proteomes" id="UP000245657">
    <property type="component" value="Unassembled WGS sequence"/>
</dbReference>
<dbReference type="InterPro" id="IPR050902">
    <property type="entry name" value="ABC_Transporter_SBP"/>
</dbReference>
<dbReference type="PANTHER" id="PTHR30535:SF34">
    <property type="entry name" value="MOLYBDATE-BINDING PROTEIN MOLA"/>
    <property type="match status" value="1"/>
</dbReference>
<dbReference type="RefSeq" id="WP_109969391.1">
    <property type="nucleotide sequence ID" value="NZ_CP176093.1"/>
</dbReference>
<evidence type="ECO:0000313" key="2">
    <source>
        <dbReference type="EMBL" id="PWR70897.1"/>
    </source>
</evidence>